<comment type="caution">
    <text evidence="1">The sequence shown here is derived from an EMBL/GenBank/DDBJ whole genome shotgun (WGS) entry which is preliminary data.</text>
</comment>
<reference evidence="1 2" key="1">
    <citation type="journal article" date="2018" name="BMC Genomics">
        <title>Genomic evidence for intraspecific hybridization in a clonal and extremely halotolerant yeast.</title>
        <authorList>
            <person name="Gostincar C."/>
            <person name="Stajich J.E."/>
            <person name="Zupancic J."/>
            <person name="Zalar P."/>
            <person name="Gunde-Cimerman N."/>
        </authorList>
    </citation>
    <scope>NUCLEOTIDE SEQUENCE [LARGE SCALE GENOMIC DNA]</scope>
    <source>
        <strain evidence="1 2">EXF-6656</strain>
    </source>
</reference>
<protein>
    <recommendedName>
        <fullName evidence="3">BTB domain-containing protein</fullName>
    </recommendedName>
</protein>
<organism evidence="1 2">
    <name type="scientific">Hortaea werneckii</name>
    <name type="common">Black yeast</name>
    <name type="synonym">Cladosporium werneckii</name>
    <dbReference type="NCBI Taxonomy" id="91943"/>
    <lineage>
        <taxon>Eukaryota</taxon>
        <taxon>Fungi</taxon>
        <taxon>Dikarya</taxon>
        <taxon>Ascomycota</taxon>
        <taxon>Pezizomycotina</taxon>
        <taxon>Dothideomycetes</taxon>
        <taxon>Dothideomycetidae</taxon>
        <taxon>Mycosphaerellales</taxon>
        <taxon>Teratosphaeriaceae</taxon>
        <taxon>Hortaea</taxon>
    </lineage>
</organism>
<dbReference type="VEuPathDB" id="FungiDB:BTJ68_15087"/>
<accession>A0A3M6WZV1</accession>
<sequence length="463" mass="51911">MTSAHMVPSNTLRSTKKLDVLQAIGCCSGSEDPLIENHFPKIHNEDINNNRVDYNSMASFPHFEDGDVHIIITGSRQYHLHSAVLRSNSPVLARLLNEENAARLSNKAIRRGATVRFRIVMTDNTTRDGGLPYALKAVPLNEEGKPTEHQIVGLDLENGRVVPAEVLAYESVFSALYNAPIDLGDFETDGMVHVLTRVWSVVDAAEQLQCTHVVTHAIEATLLATGQLLQQSIATSPAPWLILAYKIHSRNLFRESIIHAAGKYNTEEIQKEIVTMPKDVADLLHKKGRTLREAVKMAEKRILSYYPTHLQRERTVGRADKDSIGRASYSNDVMSWIGLVVLRHFFTQLLADDATHNAPDMGKELVDAVMQGGDTYLDKGIMDQFHAYFPMSQKGASVLENKVSDMKESIKKFMADLHKNESMLDTKTFKVAHFTCVKVFQHEYPFGEARRNVVIDEADEMSE</sequence>
<evidence type="ECO:0008006" key="3">
    <source>
        <dbReference type="Google" id="ProtNLM"/>
    </source>
</evidence>
<dbReference type="PANTHER" id="PTHR38119:SF2">
    <property type="entry name" value="TRANSCRIPTION FACTOR DOMAIN-CONTAINING PROTEIN"/>
    <property type="match status" value="1"/>
</dbReference>
<dbReference type="EMBL" id="QWIJ01000301">
    <property type="protein sequence ID" value="RMX84145.1"/>
    <property type="molecule type" value="Genomic_DNA"/>
</dbReference>
<proteinExistence type="predicted"/>
<dbReference type="OrthoDB" id="2129688at2759"/>
<name>A0A3M6WZV1_HORWE</name>
<dbReference type="Proteomes" id="UP000281245">
    <property type="component" value="Unassembled WGS sequence"/>
</dbReference>
<gene>
    <name evidence="1" type="ORF">D0869_04792</name>
</gene>
<dbReference type="PANTHER" id="PTHR38119">
    <property type="entry name" value="BTB DOMAIN-CONTAINING PROTEIN-RELATED"/>
    <property type="match status" value="1"/>
</dbReference>
<dbReference type="AlphaFoldDB" id="A0A3M6WZV1"/>
<evidence type="ECO:0000313" key="2">
    <source>
        <dbReference type="Proteomes" id="UP000281245"/>
    </source>
</evidence>
<evidence type="ECO:0000313" key="1">
    <source>
        <dbReference type="EMBL" id="RMX84145.1"/>
    </source>
</evidence>